<evidence type="ECO:0000256" key="8">
    <source>
        <dbReference type="SAM" id="MobiDB-lite"/>
    </source>
</evidence>
<dbReference type="PROSITE" id="PS00760">
    <property type="entry name" value="SPASE_I_2"/>
    <property type="match status" value="1"/>
</dbReference>
<dbReference type="EMBL" id="JAAGWF010000022">
    <property type="protein sequence ID" value="NEK59967.1"/>
    <property type="molecule type" value="Genomic_DNA"/>
</dbReference>
<dbReference type="Proteomes" id="UP000470246">
    <property type="component" value="Unassembled WGS sequence"/>
</dbReference>
<dbReference type="GO" id="GO:0009003">
    <property type="term" value="F:signal peptidase activity"/>
    <property type="evidence" value="ECO:0007669"/>
    <property type="project" value="UniProtKB-EC"/>
</dbReference>
<evidence type="ECO:0000259" key="9">
    <source>
        <dbReference type="Pfam" id="PF10502"/>
    </source>
</evidence>
<dbReference type="InterPro" id="IPR019757">
    <property type="entry name" value="Pept_S26A_signal_pept_1_Lys-AS"/>
</dbReference>
<evidence type="ECO:0000256" key="6">
    <source>
        <dbReference type="PIRSR" id="PIRSR600223-1"/>
    </source>
</evidence>
<dbReference type="GO" id="GO:0006465">
    <property type="term" value="P:signal peptide processing"/>
    <property type="evidence" value="ECO:0007669"/>
    <property type="project" value="InterPro"/>
</dbReference>
<dbReference type="AlphaFoldDB" id="A0A7K3W7X4"/>
<feature type="active site" evidence="6">
    <location>
        <position position="132"/>
    </location>
</feature>
<feature type="domain" description="Peptidase S26" evidence="9">
    <location>
        <begin position="64"/>
        <end position="214"/>
    </location>
</feature>
<evidence type="ECO:0000256" key="2">
    <source>
        <dbReference type="ARBA" id="ARBA00004401"/>
    </source>
</evidence>
<dbReference type="InterPro" id="IPR036286">
    <property type="entry name" value="LexA/Signal_pep-like_sf"/>
</dbReference>
<evidence type="ECO:0000256" key="5">
    <source>
        <dbReference type="ARBA" id="ARBA00022801"/>
    </source>
</evidence>
<keyword evidence="11" id="KW-1185">Reference proteome</keyword>
<dbReference type="PANTHER" id="PTHR43390">
    <property type="entry name" value="SIGNAL PEPTIDASE I"/>
    <property type="match status" value="1"/>
</dbReference>
<keyword evidence="5 7" id="KW-0378">Hydrolase</keyword>
<dbReference type="InterPro" id="IPR000223">
    <property type="entry name" value="Pept_S26A_signal_pept_1"/>
</dbReference>
<sequence>MTSTPRSAAAVTGDPRTSDRGGIPGEQRSSSEDAPRTAAAAAGDPRTSGRGGTLWRRLVDLGPWLAVGLVLLFIASMSGLLPWQVMRVDANSMTPTVEAGDLLVLERGSGPVERGDVVAVVDPRDPEGMLVKRAVAVGGDEVAIEDGVLLVNGAEVCEPAIDRSRLDGVFHGPVSVPEGSLFLLSDNRDRSIDSRAFGPVPTSSMVGTVMVRLWPAPGGLPDPSEGC</sequence>
<evidence type="ECO:0000256" key="4">
    <source>
        <dbReference type="ARBA" id="ARBA00013208"/>
    </source>
</evidence>
<evidence type="ECO:0000256" key="1">
    <source>
        <dbReference type="ARBA" id="ARBA00000677"/>
    </source>
</evidence>
<dbReference type="SUPFAM" id="SSF51306">
    <property type="entry name" value="LexA/Signal peptidase"/>
    <property type="match status" value="1"/>
</dbReference>
<dbReference type="InterPro" id="IPR019533">
    <property type="entry name" value="Peptidase_S26"/>
</dbReference>
<dbReference type="NCBIfam" id="TIGR02227">
    <property type="entry name" value="sigpep_I_bact"/>
    <property type="match status" value="1"/>
</dbReference>
<evidence type="ECO:0000256" key="7">
    <source>
        <dbReference type="RuleBase" id="RU362042"/>
    </source>
</evidence>
<protein>
    <recommendedName>
        <fullName evidence="4 7">Signal peptidase I</fullName>
        <ecNumber evidence="4 7">3.4.21.89</ecNumber>
    </recommendedName>
</protein>
<dbReference type="Pfam" id="PF10502">
    <property type="entry name" value="Peptidase_S26"/>
    <property type="match status" value="1"/>
</dbReference>
<feature type="compositionally biased region" description="Low complexity" evidence="8">
    <location>
        <begin position="36"/>
        <end position="48"/>
    </location>
</feature>
<dbReference type="GO" id="GO:0005886">
    <property type="term" value="C:plasma membrane"/>
    <property type="evidence" value="ECO:0007669"/>
    <property type="project" value="UniProtKB-SubCell"/>
</dbReference>
<keyword evidence="7" id="KW-1133">Transmembrane helix</keyword>
<dbReference type="CDD" id="cd06530">
    <property type="entry name" value="S26_SPase_I"/>
    <property type="match status" value="1"/>
</dbReference>
<dbReference type="RefSeq" id="WP_163483330.1">
    <property type="nucleotide sequence ID" value="NZ_JAAGWF010000022.1"/>
</dbReference>
<comment type="catalytic activity">
    <reaction evidence="1 7">
        <text>Cleavage of hydrophobic, N-terminal signal or leader sequences from secreted and periplasmic proteins.</text>
        <dbReference type="EC" id="3.4.21.89"/>
    </reaction>
</comment>
<dbReference type="EC" id="3.4.21.89" evidence="4 7"/>
<keyword evidence="7" id="KW-0812">Transmembrane</keyword>
<proteinExistence type="inferred from homology"/>
<dbReference type="PRINTS" id="PR00727">
    <property type="entry name" value="LEADERPTASE"/>
</dbReference>
<evidence type="ECO:0000313" key="10">
    <source>
        <dbReference type="EMBL" id="NEK59967.1"/>
    </source>
</evidence>
<dbReference type="GO" id="GO:0004252">
    <property type="term" value="F:serine-type endopeptidase activity"/>
    <property type="evidence" value="ECO:0007669"/>
    <property type="project" value="InterPro"/>
</dbReference>
<comment type="subcellular location">
    <subcellularLocation>
        <location evidence="2">Cell membrane</location>
        <topology evidence="2">Single-pass type II membrane protein</topology>
    </subcellularLocation>
    <subcellularLocation>
        <location evidence="7">Membrane</location>
        <topology evidence="7">Single-pass type II membrane protein</topology>
    </subcellularLocation>
</comment>
<dbReference type="Gene3D" id="2.10.109.10">
    <property type="entry name" value="Umud Fragment, subunit A"/>
    <property type="match status" value="1"/>
</dbReference>
<accession>A0A7K3W7X4</accession>
<evidence type="ECO:0000313" key="11">
    <source>
        <dbReference type="Proteomes" id="UP000470246"/>
    </source>
</evidence>
<reference evidence="10 11" key="1">
    <citation type="submission" date="2020-02" db="EMBL/GenBank/DDBJ databases">
        <title>Geodermatophilus sabuli CPCC 205279 I12A-02694.</title>
        <authorList>
            <person name="Jiang Z."/>
        </authorList>
    </citation>
    <scope>NUCLEOTIDE SEQUENCE [LARGE SCALE GENOMIC DNA]</scope>
    <source>
        <strain evidence="10 11">I12A-02694</strain>
    </source>
</reference>
<keyword evidence="7" id="KW-0645">Protease</keyword>
<comment type="similarity">
    <text evidence="3 7">Belongs to the peptidase S26 family.</text>
</comment>
<feature type="region of interest" description="Disordered" evidence="8">
    <location>
        <begin position="1"/>
        <end position="49"/>
    </location>
</feature>
<name>A0A7K3W7X4_9ACTN</name>
<gene>
    <name evidence="10" type="primary">lepB</name>
    <name evidence="10" type="ORF">GCU56_19095</name>
</gene>
<feature type="active site" evidence="6">
    <location>
        <position position="92"/>
    </location>
</feature>
<comment type="caution">
    <text evidence="10">The sequence shown here is derived from an EMBL/GenBank/DDBJ whole genome shotgun (WGS) entry which is preliminary data.</text>
</comment>
<organism evidence="10 11">
    <name type="scientific">Geodermatophilus sabuli</name>
    <dbReference type="NCBI Taxonomy" id="1564158"/>
    <lineage>
        <taxon>Bacteria</taxon>
        <taxon>Bacillati</taxon>
        <taxon>Actinomycetota</taxon>
        <taxon>Actinomycetes</taxon>
        <taxon>Geodermatophilales</taxon>
        <taxon>Geodermatophilaceae</taxon>
        <taxon>Geodermatophilus</taxon>
    </lineage>
</organism>
<feature type="transmembrane region" description="Helical" evidence="7">
    <location>
        <begin position="64"/>
        <end position="83"/>
    </location>
</feature>
<dbReference type="PANTHER" id="PTHR43390:SF1">
    <property type="entry name" value="CHLOROPLAST PROCESSING PEPTIDASE"/>
    <property type="match status" value="1"/>
</dbReference>
<evidence type="ECO:0000256" key="3">
    <source>
        <dbReference type="ARBA" id="ARBA00009370"/>
    </source>
</evidence>
<keyword evidence="7" id="KW-0472">Membrane</keyword>